<proteinExistence type="predicted"/>
<protein>
    <submittedName>
        <fullName evidence="2">Uncharacterized protein</fullName>
    </submittedName>
</protein>
<evidence type="ECO:0000256" key="1">
    <source>
        <dbReference type="SAM" id="MobiDB-lite"/>
    </source>
</evidence>
<dbReference type="AlphaFoldDB" id="Q1CW87"/>
<sequence>MRPVRQPVQSGPERACNALRHSFSRGSRLHVDIHGLALQSLGMARRERAAVVIHLQREERMVRVDQVDVVATDEVHVGELHQVVAPGNGHQPLLQFEVRVPDARHAPDDMACRRPHGHAFVYVVCPNHSGLLALGCPARPGLPDNSASGHDGTHLQWRTRWSARDDGPPLHHHANAGAAEPHVLPGEREAPGRQPWRTPGRHRGHMGGCVPNVPGRRCTMLLELSAVEARDVKQALDTALRALLEEMAHADPHAHRDLLRERYERLDQLNRRLDMSLEGEQVYA</sequence>
<evidence type="ECO:0000313" key="3">
    <source>
        <dbReference type="Proteomes" id="UP000002402"/>
    </source>
</evidence>
<keyword evidence="3" id="KW-1185">Reference proteome</keyword>
<dbReference type="Proteomes" id="UP000002402">
    <property type="component" value="Chromosome"/>
</dbReference>
<dbReference type="HOGENOM" id="CLU_979447_0_0_7"/>
<dbReference type="KEGG" id="mxa:MXAN_7223"/>
<evidence type="ECO:0000313" key="2">
    <source>
        <dbReference type="EMBL" id="ABF88141.1"/>
    </source>
</evidence>
<accession>Q1CW87</accession>
<reference evidence="2 3" key="1">
    <citation type="journal article" date="2006" name="Proc. Natl. Acad. Sci. U.S.A.">
        <title>Evolution of sensory complexity recorded in a myxobacterial genome.</title>
        <authorList>
            <person name="Goldman B.S."/>
            <person name="Nierman W.C."/>
            <person name="Kaiser D."/>
            <person name="Slater S.C."/>
            <person name="Durkin A.S."/>
            <person name="Eisen J.A."/>
            <person name="Ronning C.M."/>
            <person name="Barbazuk W.B."/>
            <person name="Blanchard M."/>
            <person name="Field C."/>
            <person name="Halling C."/>
            <person name="Hinkle G."/>
            <person name="Iartchuk O."/>
            <person name="Kim H.S."/>
            <person name="Mackenzie C."/>
            <person name="Madupu R."/>
            <person name="Miller N."/>
            <person name="Shvartsbeyn A."/>
            <person name="Sullivan S.A."/>
            <person name="Vaudin M."/>
            <person name="Wiegand R."/>
            <person name="Kaplan H.B."/>
        </authorList>
    </citation>
    <scope>NUCLEOTIDE SEQUENCE [LARGE SCALE GENOMIC DNA]</scope>
    <source>
        <strain evidence="3">DK1622</strain>
    </source>
</reference>
<dbReference type="eggNOG" id="ENOG503196Z">
    <property type="taxonomic scope" value="Bacteria"/>
</dbReference>
<name>Q1CW87_MYXXD</name>
<dbReference type="EnsemblBacteria" id="ABF88141">
    <property type="protein sequence ID" value="ABF88141"/>
    <property type="gene ID" value="MXAN_7223"/>
</dbReference>
<organism evidence="2 3">
    <name type="scientific">Myxococcus xanthus (strain DK1622)</name>
    <dbReference type="NCBI Taxonomy" id="246197"/>
    <lineage>
        <taxon>Bacteria</taxon>
        <taxon>Pseudomonadati</taxon>
        <taxon>Myxococcota</taxon>
        <taxon>Myxococcia</taxon>
        <taxon>Myxococcales</taxon>
        <taxon>Cystobacterineae</taxon>
        <taxon>Myxococcaceae</taxon>
        <taxon>Myxococcus</taxon>
    </lineage>
</organism>
<dbReference type="EMBL" id="CP000113">
    <property type="protein sequence ID" value="ABF88141.1"/>
    <property type="molecule type" value="Genomic_DNA"/>
</dbReference>
<gene>
    <name evidence="2" type="ordered locus">MXAN_7223</name>
</gene>
<feature type="region of interest" description="Disordered" evidence="1">
    <location>
        <begin position="162"/>
        <end position="208"/>
    </location>
</feature>